<organism evidence="1 2">
    <name type="scientific">Gemmata massiliana</name>
    <dbReference type="NCBI Taxonomy" id="1210884"/>
    <lineage>
        <taxon>Bacteria</taxon>
        <taxon>Pseudomonadati</taxon>
        <taxon>Planctomycetota</taxon>
        <taxon>Planctomycetia</taxon>
        <taxon>Gemmatales</taxon>
        <taxon>Gemmataceae</taxon>
        <taxon>Gemmata</taxon>
    </lineage>
</organism>
<sequence length="608" mass="69566">MSATMLRSLNRTVSVEELRTMVSQINLTSGLHLVTVVSAKLLRGQQWPDRANSFNLPLLAKAILLWGNLEAGRLMTSEDLLDLLTAVNSLPWYSRPATESGTDEAVLSMIVRQGFQRYYTDAPLDARIARTWMMFNELVREGGLDVPDPSGELRNLIGVSAEDLWTVGFMFWSYHVSVTALDGRKWAFDPKSFVLEGNRKQEMGELVDRVLRTVALTPEQFRDRYDAEGSKYREQSGSEGYWLSEFSIIRDFPVVSLGNNLYAAPFPTYGLTRAIDGFYYDLLSEFARRKVASGAKDNPYDNELNRTLGALIERYIGRQLRLLPAPDNQLRGEFTYRHKKQDKLSTDWILWRPGRLPVLFECKAREAVLELQRYGSLDQLRTEVGKAIGKACKQMVRFIQAIDENTKGLEQYHGQKEFICAVVLQAPLPFHMVRDIRTIIEQVAQQMEPGWAAMRSRIHFVPMSVRELETAVATELQFGAPVEDQLVAYALYREGVKRIERWEGGMPVFPRHLEEFLQERYNGGRRIVNPLCTEVWNAFGSYCQERIFGESIETAEQEIFELTQKRAYELWERRGRPLWDAERDWHAAEEQIVNDPTLVGGEPAVGGG</sequence>
<name>A0A6P2CZY1_9BACT</name>
<gene>
    <name evidence="1" type="ORF">SOIL9_43500</name>
</gene>
<dbReference type="AlphaFoldDB" id="A0A6P2CZY1"/>
<evidence type="ECO:0000313" key="2">
    <source>
        <dbReference type="Proteomes" id="UP000464178"/>
    </source>
</evidence>
<proteinExistence type="predicted"/>
<dbReference type="EMBL" id="LR593886">
    <property type="protein sequence ID" value="VTR93364.1"/>
    <property type="molecule type" value="Genomic_DNA"/>
</dbReference>
<reference evidence="1 2" key="1">
    <citation type="submission" date="2019-05" db="EMBL/GenBank/DDBJ databases">
        <authorList>
            <consortium name="Science for Life Laboratories"/>
        </authorList>
    </citation>
    <scope>NUCLEOTIDE SEQUENCE [LARGE SCALE GENOMIC DNA]</scope>
    <source>
        <strain evidence="1">Soil9</strain>
    </source>
</reference>
<dbReference type="RefSeq" id="WP_162668100.1">
    <property type="nucleotide sequence ID" value="NZ_LR593886.1"/>
</dbReference>
<protein>
    <submittedName>
        <fullName evidence="1">: DUF2934</fullName>
    </submittedName>
</protein>
<dbReference type="KEGG" id="gms:SOIL9_43500"/>
<keyword evidence="2" id="KW-1185">Reference proteome</keyword>
<evidence type="ECO:0000313" key="1">
    <source>
        <dbReference type="EMBL" id="VTR93364.1"/>
    </source>
</evidence>
<dbReference type="Pfam" id="PF11154">
    <property type="entry name" value="DUF2934"/>
    <property type="match status" value="1"/>
</dbReference>
<accession>A0A6P2CZY1</accession>
<dbReference type="InterPro" id="IPR021327">
    <property type="entry name" value="DUF2934"/>
</dbReference>
<dbReference type="Proteomes" id="UP000464178">
    <property type="component" value="Chromosome"/>
</dbReference>